<protein>
    <submittedName>
        <fullName evidence="1">Uncharacterized protein</fullName>
    </submittedName>
</protein>
<proteinExistence type="predicted"/>
<reference evidence="1 2" key="1">
    <citation type="journal article" date="2019" name="Appl. Microbiol. Biotechnol.">
        <title>Genome sequence of Isaria javanica and comparative genome analysis insights into family S53 peptidase evolution in fungal entomopathogens.</title>
        <authorList>
            <person name="Lin R."/>
            <person name="Zhang X."/>
            <person name="Xin B."/>
            <person name="Zou M."/>
            <person name="Gao Y."/>
            <person name="Qin F."/>
            <person name="Hu Q."/>
            <person name="Xie B."/>
            <person name="Cheng X."/>
        </authorList>
    </citation>
    <scope>NUCLEOTIDE SEQUENCE [LARGE SCALE GENOMIC DNA]</scope>
    <source>
        <strain evidence="1 2">IJ1G</strain>
    </source>
</reference>
<comment type="caution">
    <text evidence="1">The sequence shown here is derived from an EMBL/GenBank/DDBJ whole genome shotgun (WGS) entry which is preliminary data.</text>
</comment>
<dbReference type="Proteomes" id="UP000315783">
    <property type="component" value="Unassembled WGS sequence"/>
</dbReference>
<evidence type="ECO:0000313" key="2">
    <source>
        <dbReference type="Proteomes" id="UP000315783"/>
    </source>
</evidence>
<dbReference type="EMBL" id="SPUK01000008">
    <property type="protein sequence ID" value="TQV95120.1"/>
    <property type="molecule type" value="Genomic_DNA"/>
</dbReference>
<name>A0A545V072_9HYPO</name>
<accession>A0A545V072</accession>
<organism evidence="1 2">
    <name type="scientific">Cordyceps javanica</name>
    <dbReference type="NCBI Taxonomy" id="43265"/>
    <lineage>
        <taxon>Eukaryota</taxon>
        <taxon>Fungi</taxon>
        <taxon>Dikarya</taxon>
        <taxon>Ascomycota</taxon>
        <taxon>Pezizomycotina</taxon>
        <taxon>Sordariomycetes</taxon>
        <taxon>Hypocreomycetidae</taxon>
        <taxon>Hypocreales</taxon>
        <taxon>Cordycipitaceae</taxon>
        <taxon>Cordyceps</taxon>
    </lineage>
</organism>
<evidence type="ECO:0000313" key="1">
    <source>
        <dbReference type="EMBL" id="TQV95120.1"/>
    </source>
</evidence>
<dbReference type="AlphaFoldDB" id="A0A545V072"/>
<gene>
    <name evidence="1" type="ORF">IF1G_06107</name>
</gene>
<keyword evidence="2" id="KW-1185">Reference proteome</keyword>
<dbReference type="OrthoDB" id="4866724at2759"/>
<sequence length="119" mass="13277">MTECQVYQVILFRKSVVIFVEYERGGGGSMCSFVGTGEEPRCVVEDVDASPFKHPQYAGCKLLGTMKKDNVQEAWAACREYIANEENKHEEVTDWCVAAAALLETRGLVVAGQWWALPE</sequence>